<dbReference type="Proteomes" id="UP000326711">
    <property type="component" value="Chromosome"/>
</dbReference>
<dbReference type="InterPro" id="IPR036188">
    <property type="entry name" value="FAD/NAD-bd_sf"/>
</dbReference>
<dbReference type="RefSeq" id="WP_236640633.1">
    <property type="nucleotide sequence ID" value="NZ_CP045032.1"/>
</dbReference>
<evidence type="ECO:0000313" key="7">
    <source>
        <dbReference type="Proteomes" id="UP000326711"/>
    </source>
</evidence>
<dbReference type="NCBIfam" id="TIGR02734">
    <property type="entry name" value="crtI_fam"/>
    <property type="match status" value="1"/>
</dbReference>
<evidence type="ECO:0000256" key="1">
    <source>
        <dbReference type="ARBA" id="ARBA00004829"/>
    </source>
</evidence>
<dbReference type="SUPFAM" id="SSF51905">
    <property type="entry name" value="FAD/NAD(P)-binding domain"/>
    <property type="match status" value="1"/>
</dbReference>
<accession>A0A5J6Z8X7</accession>
<reference evidence="7" key="1">
    <citation type="submission" date="2019-10" db="EMBL/GenBank/DDBJ databases">
        <title>Complete genome sequence of Corynebacterium urogenitalis DSM 108747, isolated from the genital tract of a cow.</title>
        <authorList>
            <person name="Ruckert C."/>
            <person name="Ballas P."/>
            <person name="Wagener K."/>
            <person name="Drillich M."/>
            <person name="Kaempfer P."/>
            <person name="Busse H.-J."/>
            <person name="Ehling-Schulz M."/>
        </authorList>
    </citation>
    <scope>NUCLEOTIDE SEQUENCE [LARGE SCALE GENOMIC DNA]</scope>
    <source>
        <strain evidence="7">LMM 1652</strain>
    </source>
</reference>
<dbReference type="InterPro" id="IPR014105">
    <property type="entry name" value="Carotenoid/retinoid_OxRdtase"/>
</dbReference>
<dbReference type="Pfam" id="PF01593">
    <property type="entry name" value="Amino_oxidase"/>
    <property type="match status" value="1"/>
</dbReference>
<dbReference type="AlphaFoldDB" id="A0A5J6Z8X7"/>
<dbReference type="GO" id="GO:0016117">
    <property type="term" value="P:carotenoid biosynthetic process"/>
    <property type="evidence" value="ECO:0007669"/>
    <property type="project" value="UniProtKB-KW"/>
</dbReference>
<proteinExistence type="inferred from homology"/>
<comment type="pathway">
    <text evidence="1 4">Carotenoid biosynthesis.</text>
</comment>
<dbReference type="EMBL" id="CP045032">
    <property type="protein sequence ID" value="QFQ02135.1"/>
    <property type="molecule type" value="Genomic_DNA"/>
</dbReference>
<feature type="domain" description="Amine oxidase" evidence="5">
    <location>
        <begin position="49"/>
        <end position="384"/>
    </location>
</feature>
<evidence type="ECO:0000256" key="4">
    <source>
        <dbReference type="RuleBase" id="RU362075"/>
    </source>
</evidence>
<dbReference type="InterPro" id="IPR002937">
    <property type="entry name" value="Amino_oxidase"/>
</dbReference>
<evidence type="ECO:0000313" key="6">
    <source>
        <dbReference type="EMBL" id="QFQ02135.1"/>
    </source>
</evidence>
<organism evidence="6 7">
    <name type="scientific">Corynebacterium urogenitale</name>
    <dbReference type="NCBI Taxonomy" id="2487892"/>
    <lineage>
        <taxon>Bacteria</taxon>
        <taxon>Bacillati</taxon>
        <taxon>Actinomycetota</taxon>
        <taxon>Actinomycetes</taxon>
        <taxon>Mycobacteriales</taxon>
        <taxon>Corynebacteriaceae</taxon>
        <taxon>Corynebacterium</taxon>
    </lineage>
</organism>
<protein>
    <submittedName>
        <fullName evidence="6">Phytoene desaturase (Lycopene-forming)</fullName>
        <ecNumber evidence="6">1.3.99.31</ecNumber>
    </submittedName>
</protein>
<evidence type="ECO:0000256" key="3">
    <source>
        <dbReference type="ARBA" id="ARBA00023002"/>
    </source>
</evidence>
<evidence type="ECO:0000256" key="2">
    <source>
        <dbReference type="ARBA" id="ARBA00022746"/>
    </source>
</evidence>
<dbReference type="KEGG" id="cuo:CUROG_03780"/>
<dbReference type="PANTHER" id="PTHR43734:SF1">
    <property type="entry name" value="PHYTOENE DESATURASE"/>
    <property type="match status" value="1"/>
</dbReference>
<keyword evidence="3 4" id="KW-0560">Oxidoreductase</keyword>
<gene>
    <name evidence="6" type="primary">crtI</name>
    <name evidence="6" type="ORF">CUROG_03780</name>
</gene>
<dbReference type="Gene3D" id="3.50.50.60">
    <property type="entry name" value="FAD/NAD(P)-binding domain"/>
    <property type="match status" value="2"/>
</dbReference>
<name>A0A5J6Z8X7_9CORY</name>
<dbReference type="GO" id="GO:0016491">
    <property type="term" value="F:oxidoreductase activity"/>
    <property type="evidence" value="ECO:0007669"/>
    <property type="project" value="UniProtKB-KW"/>
</dbReference>
<evidence type="ECO:0000259" key="5">
    <source>
        <dbReference type="Pfam" id="PF01593"/>
    </source>
</evidence>
<dbReference type="PANTHER" id="PTHR43734">
    <property type="entry name" value="PHYTOENE DESATURASE"/>
    <property type="match status" value="1"/>
</dbReference>
<keyword evidence="2 4" id="KW-0125">Carotenoid biosynthesis</keyword>
<sequence>MVKQRTLRTGVDSRRHLQLPRPLIPMTRAVTRKRVPGDIQRVVVIGAGLSGLAAACRLRASGLEVTLVEAADAVGGRCRTETLESKHGSFEADTGATVLTMPSLVESMVHSLGQHMPESWKPQRLSPAYHAQFASGRQINVFGDSARMCSEISRFAREKFADEGGSAVAQRERALISGYERHRSWSQEMFTASYENFLAADFDSLIDLIATPASSSDLLRLLGLGAFGRLGPSTRRHLGDEELEKLFTFQALYAGESPASALAVYSVISHMDTAMGVYYPQHSIGEAAEVMADALRAAGAKVRLNTPVKSLQISGDRILGVELEDGEYLAADAVVATPDLPIIDKLAGKRQRTKRARPLPVRWSPSAVVIHGTVPSEVAQGWEAQFHHTISFGEEWEQIFKEITAVKGKGQLMSAPSLLITRPAVSAPSRRRTSKEGVVYEPISILAPTPNLHSAAIDWPRITDRYVAELLTEMENRGWEGLSDHLSIGRVDTPATWERKHGYGAGTPFSLAHSLFQTGPFRPRNTRAYGLENLVLAGSGTTPGVGVPTVLLSGALAARRITGGGVR</sequence>
<dbReference type="EC" id="1.3.99.31" evidence="6"/>
<comment type="similarity">
    <text evidence="4">Belongs to the carotenoid/retinoid oxidoreductase family.</text>
</comment>
<keyword evidence="7" id="KW-1185">Reference proteome</keyword>